<evidence type="ECO:0000256" key="3">
    <source>
        <dbReference type="SAM" id="SignalP"/>
    </source>
</evidence>
<dbReference type="Gene3D" id="2.60.120.290">
    <property type="entry name" value="Spermadhesin, CUB domain"/>
    <property type="match status" value="1"/>
</dbReference>
<evidence type="ECO:0000259" key="5">
    <source>
        <dbReference type="PROSITE" id="PS51829"/>
    </source>
</evidence>
<protein>
    <submittedName>
        <fullName evidence="6">PKD domain-containing protein</fullName>
    </submittedName>
</protein>
<dbReference type="RefSeq" id="WP_143034139.1">
    <property type="nucleotide sequence ID" value="NZ_FNQK01000009.1"/>
</dbReference>
<dbReference type="SUPFAM" id="SSF49299">
    <property type="entry name" value="PKD domain"/>
    <property type="match status" value="1"/>
</dbReference>
<keyword evidence="7" id="KW-1185">Reference proteome</keyword>
<accession>A0A1H3ZQD0</accession>
<dbReference type="GO" id="GO:0004252">
    <property type="term" value="F:serine-type endopeptidase activity"/>
    <property type="evidence" value="ECO:0007669"/>
    <property type="project" value="InterPro"/>
</dbReference>
<reference evidence="6 7" key="1">
    <citation type="submission" date="2016-10" db="EMBL/GenBank/DDBJ databases">
        <authorList>
            <person name="de Groot N.N."/>
        </authorList>
    </citation>
    <scope>NUCLEOTIDE SEQUENCE [LARGE SCALE GENOMIC DNA]</scope>
    <source>
        <strain evidence="6 7">DSM 23842</strain>
    </source>
</reference>
<dbReference type="InterPro" id="IPR008979">
    <property type="entry name" value="Galactose-bd-like_sf"/>
</dbReference>
<keyword evidence="2" id="KW-0378">Hydrolase</keyword>
<proteinExistence type="predicted"/>
<evidence type="ECO:0000313" key="7">
    <source>
        <dbReference type="Proteomes" id="UP000198846"/>
    </source>
</evidence>
<dbReference type="GO" id="GO:0006508">
    <property type="term" value="P:proteolysis"/>
    <property type="evidence" value="ECO:0007669"/>
    <property type="project" value="UniProtKB-KW"/>
</dbReference>
<dbReference type="OrthoDB" id="9765926at2"/>
<dbReference type="PROSITE" id="PS51829">
    <property type="entry name" value="P_HOMO_B"/>
    <property type="match status" value="1"/>
</dbReference>
<evidence type="ECO:0000313" key="6">
    <source>
        <dbReference type="EMBL" id="SEA25464.1"/>
    </source>
</evidence>
<dbReference type="EMBL" id="FNQK01000009">
    <property type="protein sequence ID" value="SEA25464.1"/>
    <property type="molecule type" value="Genomic_DNA"/>
</dbReference>
<dbReference type="InterPro" id="IPR013783">
    <property type="entry name" value="Ig-like_fold"/>
</dbReference>
<dbReference type="STRING" id="283786.SAMN04487990_1091"/>
<dbReference type="SMART" id="SM00089">
    <property type="entry name" value="PKD"/>
    <property type="match status" value="1"/>
</dbReference>
<evidence type="ECO:0000256" key="1">
    <source>
        <dbReference type="ARBA" id="ARBA00022670"/>
    </source>
</evidence>
<feature type="domain" description="P/Homo B" evidence="5">
    <location>
        <begin position="274"/>
        <end position="459"/>
    </location>
</feature>
<keyword evidence="1" id="KW-0645">Protease</keyword>
<feature type="signal peptide" evidence="3">
    <location>
        <begin position="1"/>
        <end position="19"/>
    </location>
</feature>
<dbReference type="SUPFAM" id="SSF49854">
    <property type="entry name" value="Spermadhesin, CUB domain"/>
    <property type="match status" value="1"/>
</dbReference>
<dbReference type="InterPro" id="IPR035986">
    <property type="entry name" value="PKD_dom_sf"/>
</dbReference>
<feature type="chain" id="PRO_5011552947" evidence="3">
    <location>
        <begin position="20"/>
        <end position="949"/>
    </location>
</feature>
<name>A0A1H3ZQD0_BIZPA</name>
<dbReference type="PROSITE" id="PS50093">
    <property type="entry name" value="PKD"/>
    <property type="match status" value="1"/>
</dbReference>
<dbReference type="InterPro" id="IPR002884">
    <property type="entry name" value="P_dom"/>
</dbReference>
<feature type="domain" description="PKD" evidence="4">
    <location>
        <begin position="171"/>
        <end position="225"/>
    </location>
</feature>
<keyword evidence="3" id="KW-0732">Signal</keyword>
<dbReference type="AlphaFoldDB" id="A0A1H3ZQD0"/>
<feature type="non-terminal residue" evidence="6">
    <location>
        <position position="949"/>
    </location>
</feature>
<sequence length="949" mass="99059">MKKITFLLTFIFISTVVFSQDVLMQNGTVSICSGTFYDSGGPAANYSDNEDFTLTLCPDEPGNQIQLDFTAFSTQQNLDSIIIYDGDDTTANAFGSFSGGGAAANPGFVSATPSNPTGCITIVFTSNGDGATTSGWAADISCFAPCQTITSQLDSTSVTPNGDGYIWLCPGEEVTFTGSGVFSADGTGATYEWDLGDGNTVPGQTATFSYSNPGVYLVNLNITDSNTDPDPGTGCTNTNLINQVIQVGTEPDFTGTEAVDATICFGESTTLNGVVTPTEFLNDCTPPVSGTTFLPDGSGAAYETSVTVDCYDSAQTLTDVNQIVAICVNMEHSFLGDLDINIISPSGQIAVLKGYPGGGGTYLGGANDDGSATPGIGADYCFSTTGTVTLENGPTITAGSNPPNNSITPGTYLPEGGFGSLLGSPLNGDWTIQIIDNMSIDNGYIFSWSIQFDPALQPPELSFTPQTVTEAWDPDPTITATAGNTITVTPPTAGQFCYTYRTTDNFGCEYTEVVCIDVLPEIVTDEPNDLYACDLGTPPYVFDLTENDTVINAPAANPTEQIITYFESQADADANTNAIPNPDTYTSSAVIGTPQTIYVRIEYLTSGCFETETFTLNVIAPPIINPAPDMVTCDDPSNDGTEPFDLETQNAIILGAQSNTDYLVTYYLTLADANAGANALVSPYNNVTNPEPIYVRVDGVSGLGCFVVSPTPVFNLVVNQLDDPSFSMMATCDGGTVDSFAMAGGTYTFNPVPTDAAVIDPSTGAVTGGTSGTTYTIEYTTNGTCPASSTFDLTVLSVDDPTITMTPTCDGGIVDSEVVPGGTYALNPVPTDGATIDATTGTVTGGQPDTTYGVEYTTNGACPATQIYSLTTYPLPTVVAPTVLGVCDDGTPDGFTEIDLSIKNNEISGGNPNYSVTYYLTQADADAQVNPLPIPYTNISNPQTVYVNV</sequence>
<dbReference type="InterPro" id="IPR000601">
    <property type="entry name" value="PKD_dom"/>
</dbReference>
<evidence type="ECO:0000256" key="2">
    <source>
        <dbReference type="ARBA" id="ARBA00022801"/>
    </source>
</evidence>
<organism evidence="6 7">
    <name type="scientific">Bizionia paragorgiae</name>
    <dbReference type="NCBI Taxonomy" id="283786"/>
    <lineage>
        <taxon>Bacteria</taxon>
        <taxon>Pseudomonadati</taxon>
        <taxon>Bacteroidota</taxon>
        <taxon>Flavobacteriia</taxon>
        <taxon>Flavobacteriales</taxon>
        <taxon>Flavobacteriaceae</taxon>
        <taxon>Bizionia</taxon>
    </lineage>
</organism>
<dbReference type="Pfam" id="PF18911">
    <property type="entry name" value="PKD_4"/>
    <property type="match status" value="1"/>
</dbReference>
<dbReference type="SUPFAM" id="SSF49785">
    <property type="entry name" value="Galactose-binding domain-like"/>
    <property type="match status" value="1"/>
</dbReference>
<dbReference type="Gene3D" id="2.60.120.260">
    <property type="entry name" value="Galactose-binding domain-like"/>
    <property type="match status" value="1"/>
</dbReference>
<evidence type="ECO:0000259" key="4">
    <source>
        <dbReference type="PROSITE" id="PS50093"/>
    </source>
</evidence>
<dbReference type="Proteomes" id="UP000198846">
    <property type="component" value="Unassembled WGS sequence"/>
</dbReference>
<gene>
    <name evidence="6" type="ORF">SAMN04487990_1091</name>
</gene>
<dbReference type="CDD" id="cd00146">
    <property type="entry name" value="PKD"/>
    <property type="match status" value="1"/>
</dbReference>
<dbReference type="InterPro" id="IPR035914">
    <property type="entry name" value="Sperma_CUB_dom_sf"/>
</dbReference>
<dbReference type="InterPro" id="IPR022409">
    <property type="entry name" value="PKD/Chitinase_dom"/>
</dbReference>
<dbReference type="Gene3D" id="2.60.40.10">
    <property type="entry name" value="Immunoglobulins"/>
    <property type="match status" value="1"/>
</dbReference>